<feature type="non-terminal residue" evidence="2">
    <location>
        <position position="1"/>
    </location>
</feature>
<dbReference type="EMBL" id="JAGVSJ010000032">
    <property type="protein sequence ID" value="MBX8632522.1"/>
    <property type="molecule type" value="Genomic_DNA"/>
</dbReference>
<gene>
    <name evidence="2" type="ORF">J9259_08435</name>
</gene>
<protein>
    <submittedName>
        <fullName evidence="2">Uncharacterized protein</fullName>
    </submittedName>
</protein>
<comment type="caution">
    <text evidence="2">The sequence shown here is derived from an EMBL/GenBank/DDBJ whole genome shotgun (WGS) entry which is preliminary data.</text>
</comment>
<dbReference type="Proteomes" id="UP000716004">
    <property type="component" value="Unassembled WGS sequence"/>
</dbReference>
<evidence type="ECO:0000256" key="1">
    <source>
        <dbReference type="SAM" id="Phobius"/>
    </source>
</evidence>
<feature type="transmembrane region" description="Helical" evidence="1">
    <location>
        <begin position="37"/>
        <end position="59"/>
    </location>
</feature>
<keyword evidence="1" id="KW-0812">Transmembrane</keyword>
<dbReference type="AlphaFoldDB" id="A0A8J7YKY1"/>
<name>A0A8J7YKY1_9ARCH</name>
<evidence type="ECO:0000313" key="2">
    <source>
        <dbReference type="EMBL" id="MBX8632522.1"/>
    </source>
</evidence>
<evidence type="ECO:0000313" key="3">
    <source>
        <dbReference type="Proteomes" id="UP000716004"/>
    </source>
</evidence>
<sequence length="74" mass="7721">PAVFAIVGTVLSMIGDVSYRFGQASLFDSIAGLPSGYALPLLLLFLITFILSLLGLIAGSSFNPLVFEKNAKSG</sequence>
<accession>A0A8J7YKY1</accession>
<reference evidence="2" key="1">
    <citation type="submission" date="2021-04" db="EMBL/GenBank/DDBJ databases">
        <title>Genomic insights into ecological role and evolution of a novel Thermoplasmata order Candidatus Sysuiplasmatales.</title>
        <authorList>
            <person name="Yuan Y."/>
        </authorList>
    </citation>
    <scope>NUCLEOTIDE SEQUENCE</scope>
    <source>
        <strain evidence="2">YP2-bin.285</strain>
    </source>
</reference>
<keyword evidence="1" id="KW-0472">Membrane</keyword>
<keyword evidence="1" id="KW-1133">Transmembrane helix</keyword>
<proteinExistence type="predicted"/>
<organism evidence="2 3">
    <name type="scientific">Candidatus Sysuiplasma superficiale</name>
    <dbReference type="NCBI Taxonomy" id="2823368"/>
    <lineage>
        <taxon>Archaea</taxon>
        <taxon>Methanobacteriati</taxon>
        <taxon>Thermoplasmatota</taxon>
        <taxon>Thermoplasmata</taxon>
        <taxon>Candidatus Sysuiplasmatales</taxon>
        <taxon>Candidatus Sysuiplasmataceae</taxon>
        <taxon>Candidatus Sysuiplasma</taxon>
    </lineage>
</organism>